<name>A0A7K0K5Y4_9ACTO</name>
<dbReference type="Gene3D" id="3.40.50.300">
    <property type="entry name" value="P-loop containing nucleotide triphosphate hydrolases"/>
    <property type="match status" value="1"/>
</dbReference>
<proteinExistence type="predicted"/>
<organism evidence="3 4">
    <name type="scientific">Mobiluncus porci</name>
    <dbReference type="NCBI Taxonomy" id="2652278"/>
    <lineage>
        <taxon>Bacteria</taxon>
        <taxon>Bacillati</taxon>
        <taxon>Actinomycetota</taxon>
        <taxon>Actinomycetes</taxon>
        <taxon>Actinomycetales</taxon>
        <taxon>Actinomycetaceae</taxon>
        <taxon>Mobiluncus</taxon>
    </lineage>
</organism>
<dbReference type="SUPFAM" id="SSF52540">
    <property type="entry name" value="P-loop containing nucleoside triphosphate hydrolases"/>
    <property type="match status" value="1"/>
</dbReference>
<keyword evidence="2" id="KW-1133">Transmembrane helix</keyword>
<dbReference type="InterPro" id="IPR027417">
    <property type="entry name" value="P-loop_NTPase"/>
</dbReference>
<reference evidence="3 4" key="1">
    <citation type="submission" date="2019-08" db="EMBL/GenBank/DDBJ databases">
        <title>In-depth cultivation of the pig gut microbiome towards novel bacterial diversity and tailored functional studies.</title>
        <authorList>
            <person name="Wylensek D."/>
            <person name="Hitch T.C.A."/>
            <person name="Clavel T."/>
        </authorList>
    </citation>
    <scope>NUCLEOTIDE SEQUENCE [LARGE SCALE GENOMIC DNA]</scope>
    <source>
        <strain evidence="3 4">RF-GAM-744-WT-7</strain>
    </source>
</reference>
<keyword evidence="2" id="KW-0472">Membrane</keyword>
<dbReference type="EMBL" id="VUMY01000019">
    <property type="protein sequence ID" value="MST50435.1"/>
    <property type="molecule type" value="Genomic_DNA"/>
</dbReference>
<evidence type="ECO:0000256" key="2">
    <source>
        <dbReference type="SAM" id="Phobius"/>
    </source>
</evidence>
<accession>A0A7K0K5Y4</accession>
<keyword evidence="2" id="KW-0812">Transmembrane</keyword>
<feature type="region of interest" description="Disordered" evidence="1">
    <location>
        <begin position="1"/>
        <end position="31"/>
    </location>
</feature>
<feature type="compositionally biased region" description="Basic residues" evidence="1">
    <location>
        <begin position="1"/>
        <end position="18"/>
    </location>
</feature>
<gene>
    <name evidence="3" type="ORF">FYJ63_09415</name>
</gene>
<dbReference type="Proteomes" id="UP000442535">
    <property type="component" value="Unassembled WGS sequence"/>
</dbReference>
<comment type="caution">
    <text evidence="3">The sequence shown here is derived from an EMBL/GenBank/DDBJ whole genome shotgun (WGS) entry which is preliminary data.</text>
</comment>
<dbReference type="AlphaFoldDB" id="A0A7K0K5Y4"/>
<protein>
    <submittedName>
        <fullName evidence="3">ABC transporter</fullName>
    </submittedName>
</protein>
<feature type="transmembrane region" description="Helical" evidence="2">
    <location>
        <begin position="491"/>
        <end position="508"/>
    </location>
</feature>
<sequence length="562" mass="61823">MGRGGSRGHGKTRTRNRRQSGTGQGNLETHHRIAGAVVTVRNTPETRFARVNQAGEDLQALLAPPELGESFPDLARWHEELAALQKSLSTQQSHSDFALVVFAGSSGGGKSTLLNALARSNLVETGTARPTTKEIRAFTHPEADISTRREYTGLADLRAVDSEDAGAFPEWLVAVEVPDRRLFQEENPRFAAKIEEILDLADVTVWVTDPQKYADADFLADLRRWGNPQGSVVVLTHTEALAADSLDAVMKDLQTALEKSGIGLPVMNATVFDESTVAAFREKILEMATLPESRFRAMNFRLQKVAQTIAREAAVSPEVEVETQGAEEKFCGQVAQACAVEETEEQLQKSYLRASRPFMMPPPLTWLAGAQPLTESPQFLPPKTNTAEVNLAARHFVDAVGEKYPQNWNSFFHRRAAHHAASLISALDLAMASWEGPRLENKLWWRLWRAWQWIILFALVATSIWALIWLVSFLGGAPIPGLLGPVPLPPLSFGLALVVVVVSMLLGLKISGSRAKKFGETGAQKFRQLLDEVSRKAFLAPLHQEMTLYPQVSELTAQMGGI</sequence>
<evidence type="ECO:0000313" key="3">
    <source>
        <dbReference type="EMBL" id="MST50435.1"/>
    </source>
</evidence>
<keyword evidence="4" id="KW-1185">Reference proteome</keyword>
<evidence type="ECO:0000256" key="1">
    <source>
        <dbReference type="SAM" id="MobiDB-lite"/>
    </source>
</evidence>
<evidence type="ECO:0000313" key="4">
    <source>
        <dbReference type="Proteomes" id="UP000442535"/>
    </source>
</evidence>
<feature type="transmembrane region" description="Helical" evidence="2">
    <location>
        <begin position="450"/>
        <end position="471"/>
    </location>
</feature>